<evidence type="ECO:0000313" key="5">
    <source>
        <dbReference type="Proteomes" id="UP000234384"/>
    </source>
</evidence>
<keyword evidence="2" id="KW-0378">Hydrolase</keyword>
<keyword evidence="1" id="KW-0479">Metal-binding</keyword>
<dbReference type="Pfam" id="PF00149">
    <property type="entry name" value="Metallophos"/>
    <property type="match status" value="1"/>
</dbReference>
<dbReference type="InterPro" id="IPR051158">
    <property type="entry name" value="Metallophosphoesterase_sf"/>
</dbReference>
<dbReference type="GO" id="GO:0016020">
    <property type="term" value="C:membrane"/>
    <property type="evidence" value="ECO:0007669"/>
    <property type="project" value="GOC"/>
</dbReference>
<organism evidence="4 5">
    <name type="scientific">Falseniella ignava</name>
    <dbReference type="NCBI Taxonomy" id="137730"/>
    <lineage>
        <taxon>Bacteria</taxon>
        <taxon>Bacillati</taxon>
        <taxon>Bacillota</taxon>
        <taxon>Bacilli</taxon>
        <taxon>Lactobacillales</taxon>
        <taxon>Aerococcaceae</taxon>
        <taxon>Falseniella</taxon>
    </lineage>
</organism>
<accession>A0A2I1K1K2</accession>
<dbReference type="GO" id="GO:0046872">
    <property type="term" value="F:metal ion binding"/>
    <property type="evidence" value="ECO:0007669"/>
    <property type="project" value="UniProtKB-KW"/>
</dbReference>
<dbReference type="GO" id="GO:0009245">
    <property type="term" value="P:lipid A biosynthetic process"/>
    <property type="evidence" value="ECO:0007669"/>
    <property type="project" value="TreeGrafter"/>
</dbReference>
<protein>
    <submittedName>
        <fullName evidence="4">Phosphoesterase</fullName>
    </submittedName>
</protein>
<dbReference type="PANTHER" id="PTHR31302">
    <property type="entry name" value="TRANSMEMBRANE PROTEIN WITH METALLOPHOSPHOESTERASE DOMAIN-RELATED"/>
    <property type="match status" value="1"/>
</dbReference>
<dbReference type="InterPro" id="IPR004843">
    <property type="entry name" value="Calcineurin-like_PHP"/>
</dbReference>
<reference evidence="4 5" key="1">
    <citation type="submission" date="2017-12" db="EMBL/GenBank/DDBJ databases">
        <title>Phylogenetic diversity of female urinary microbiome.</title>
        <authorList>
            <person name="Thomas-White K."/>
            <person name="Wolfe A.J."/>
        </authorList>
    </citation>
    <scope>NUCLEOTIDE SEQUENCE [LARGE SCALE GENOMIC DNA]</scope>
    <source>
        <strain evidence="4 5">UMB0898</strain>
    </source>
</reference>
<dbReference type="Gene3D" id="3.60.21.10">
    <property type="match status" value="1"/>
</dbReference>
<dbReference type="RefSeq" id="WP_101954170.1">
    <property type="nucleotide sequence ID" value="NZ_PKHE01000007.1"/>
</dbReference>
<dbReference type="GO" id="GO:0008758">
    <property type="term" value="F:UDP-2,3-diacylglucosamine hydrolase activity"/>
    <property type="evidence" value="ECO:0007669"/>
    <property type="project" value="TreeGrafter"/>
</dbReference>
<feature type="domain" description="Calcineurin-like phosphoesterase" evidence="3">
    <location>
        <begin position="44"/>
        <end position="208"/>
    </location>
</feature>
<dbReference type="SUPFAM" id="SSF56300">
    <property type="entry name" value="Metallo-dependent phosphatases"/>
    <property type="match status" value="1"/>
</dbReference>
<dbReference type="AlphaFoldDB" id="A0A2I1K1K2"/>
<dbReference type="InterPro" id="IPR029052">
    <property type="entry name" value="Metallo-depent_PP-like"/>
</dbReference>
<proteinExistence type="predicted"/>
<dbReference type="EMBL" id="PKHE01000007">
    <property type="protein sequence ID" value="PKY89539.1"/>
    <property type="molecule type" value="Genomic_DNA"/>
</dbReference>
<dbReference type="PANTHER" id="PTHR31302:SF31">
    <property type="entry name" value="PHOSPHODIESTERASE YAEI"/>
    <property type="match status" value="1"/>
</dbReference>
<sequence length="273" mass="31664">MNIKRLFKVGVPVAGLALLREGFSHRLSMSYYRLQHPKVTESVRFVVLTDLHNHYFGEQQKDLLKRVEAEAPDYILLVGDIFDSRWSAQAAQTLILALVERYPVYYVTGNHEFEYPSIQRLKNWLTRHQVTVLAGDTVKIQHGTMDFTISGVDDPNRGRRRIFKQQLKRIDRQLPSDTYNILLSHQPQRIKEYTQYPFDLIVSGHAHGGQIRIPWANQGLYAPQQGFRPLYTHGLHQLPNHAYLIISRGLAYATTRIPRLFNRPEVVVIDLLK</sequence>
<dbReference type="Proteomes" id="UP000234384">
    <property type="component" value="Unassembled WGS sequence"/>
</dbReference>
<evidence type="ECO:0000256" key="2">
    <source>
        <dbReference type="ARBA" id="ARBA00022801"/>
    </source>
</evidence>
<evidence type="ECO:0000259" key="3">
    <source>
        <dbReference type="Pfam" id="PF00149"/>
    </source>
</evidence>
<dbReference type="OrthoDB" id="9780884at2"/>
<evidence type="ECO:0000256" key="1">
    <source>
        <dbReference type="ARBA" id="ARBA00022723"/>
    </source>
</evidence>
<comment type="caution">
    <text evidence="4">The sequence shown here is derived from an EMBL/GenBank/DDBJ whole genome shotgun (WGS) entry which is preliminary data.</text>
</comment>
<gene>
    <name evidence="4" type="ORF">CYJ57_04030</name>
</gene>
<name>A0A2I1K1K2_9LACT</name>
<evidence type="ECO:0000313" key="4">
    <source>
        <dbReference type="EMBL" id="PKY89539.1"/>
    </source>
</evidence>